<dbReference type="CDD" id="cd06261">
    <property type="entry name" value="TM_PBP2"/>
    <property type="match status" value="1"/>
</dbReference>
<dbReference type="Pfam" id="PF00528">
    <property type="entry name" value="BPD_transp_1"/>
    <property type="match status" value="1"/>
</dbReference>
<evidence type="ECO:0000256" key="6">
    <source>
        <dbReference type="ARBA" id="ARBA00023136"/>
    </source>
</evidence>
<proteinExistence type="inferred from homology"/>
<dbReference type="InterPro" id="IPR035906">
    <property type="entry name" value="MetI-like_sf"/>
</dbReference>
<evidence type="ECO:0000313" key="9">
    <source>
        <dbReference type="EMBL" id="ADL06588.1"/>
    </source>
</evidence>
<evidence type="ECO:0000256" key="2">
    <source>
        <dbReference type="ARBA" id="ARBA00022448"/>
    </source>
</evidence>
<comment type="subcellular location">
    <subcellularLocation>
        <location evidence="1 7">Cell membrane</location>
        <topology evidence="1 7">Multi-pass membrane protein</topology>
    </subcellularLocation>
</comment>
<feature type="transmembrane region" description="Helical" evidence="7">
    <location>
        <begin position="107"/>
        <end position="130"/>
    </location>
</feature>
<evidence type="ECO:0000256" key="7">
    <source>
        <dbReference type="RuleBase" id="RU363032"/>
    </source>
</evidence>
<accession>D9R2G4</accession>
<name>D9R2G4_LACSW</name>
<evidence type="ECO:0000256" key="3">
    <source>
        <dbReference type="ARBA" id="ARBA00022475"/>
    </source>
</evidence>
<dbReference type="PaxDb" id="610130-Closa_4079"/>
<dbReference type="HOGENOM" id="CLU_016047_0_2_9"/>
<evidence type="ECO:0000259" key="8">
    <source>
        <dbReference type="PROSITE" id="PS50928"/>
    </source>
</evidence>
<dbReference type="OrthoDB" id="1936922at2"/>
<dbReference type="eggNOG" id="COG1175">
    <property type="taxonomic scope" value="Bacteria"/>
</dbReference>
<dbReference type="Proteomes" id="UP000001662">
    <property type="component" value="Chromosome"/>
</dbReference>
<gene>
    <name evidence="9" type="ordered locus">Closa_4079</name>
</gene>
<evidence type="ECO:0000256" key="4">
    <source>
        <dbReference type="ARBA" id="ARBA00022692"/>
    </source>
</evidence>
<dbReference type="KEGG" id="csh:Closa_4079"/>
<keyword evidence="2 7" id="KW-0813">Transport</keyword>
<evidence type="ECO:0000256" key="5">
    <source>
        <dbReference type="ARBA" id="ARBA00022989"/>
    </source>
</evidence>
<keyword evidence="5 7" id="KW-1133">Transmembrane helix</keyword>
<evidence type="ECO:0000313" key="10">
    <source>
        <dbReference type="Proteomes" id="UP000001662"/>
    </source>
</evidence>
<dbReference type="EMBL" id="CP002109">
    <property type="protein sequence ID" value="ADL06588.1"/>
    <property type="molecule type" value="Genomic_DNA"/>
</dbReference>
<dbReference type="Gene3D" id="1.10.3720.10">
    <property type="entry name" value="MetI-like"/>
    <property type="match status" value="1"/>
</dbReference>
<comment type="similarity">
    <text evidence="7">Belongs to the binding-protein-dependent transport system permease family.</text>
</comment>
<dbReference type="InterPro" id="IPR051393">
    <property type="entry name" value="ABC_transporter_permease"/>
</dbReference>
<dbReference type="GO" id="GO:0005886">
    <property type="term" value="C:plasma membrane"/>
    <property type="evidence" value="ECO:0007669"/>
    <property type="project" value="UniProtKB-SubCell"/>
</dbReference>
<dbReference type="PANTHER" id="PTHR30193">
    <property type="entry name" value="ABC TRANSPORTER PERMEASE PROTEIN"/>
    <property type="match status" value="1"/>
</dbReference>
<dbReference type="RefSeq" id="WP_013274640.1">
    <property type="nucleotide sequence ID" value="NC_014376.1"/>
</dbReference>
<dbReference type="GO" id="GO:0055085">
    <property type="term" value="P:transmembrane transport"/>
    <property type="evidence" value="ECO:0007669"/>
    <property type="project" value="InterPro"/>
</dbReference>
<dbReference type="SUPFAM" id="SSF160964">
    <property type="entry name" value="MalF N-terminal region-like"/>
    <property type="match status" value="1"/>
</dbReference>
<evidence type="ECO:0000256" key="1">
    <source>
        <dbReference type="ARBA" id="ARBA00004651"/>
    </source>
</evidence>
<protein>
    <submittedName>
        <fullName evidence="9">Binding-protein-dependent transport systems inner membrane component</fullName>
    </submittedName>
</protein>
<feature type="domain" description="ABC transmembrane type-1" evidence="8">
    <location>
        <begin position="68"/>
        <end position="285"/>
    </location>
</feature>
<dbReference type="SUPFAM" id="SSF161098">
    <property type="entry name" value="MetI-like"/>
    <property type="match status" value="1"/>
</dbReference>
<feature type="transmembrane region" description="Helical" evidence="7">
    <location>
        <begin position="172"/>
        <end position="193"/>
    </location>
</feature>
<keyword evidence="6 7" id="KW-0472">Membrane</keyword>
<dbReference type="PANTHER" id="PTHR30193:SF37">
    <property type="entry name" value="INNER MEMBRANE ABC TRANSPORTER PERMEASE PROTEIN YCJO"/>
    <property type="match status" value="1"/>
</dbReference>
<reference evidence="9" key="1">
    <citation type="submission" date="2010-07" db="EMBL/GenBank/DDBJ databases">
        <title>Complete sequence of Clostridium saccharolyticum WM1.</title>
        <authorList>
            <consortium name="US DOE Joint Genome Institute"/>
            <person name="Lucas S."/>
            <person name="Copeland A."/>
            <person name="Lapidus A."/>
            <person name="Cheng J.-F."/>
            <person name="Bruce D."/>
            <person name="Goodwin L."/>
            <person name="Pitluck S."/>
            <person name="Chertkov O."/>
            <person name="Detter J.C."/>
            <person name="Han C."/>
            <person name="Tapia R."/>
            <person name="Land M."/>
            <person name="Hauser L."/>
            <person name="Chang Y.-J."/>
            <person name="Jeffries C."/>
            <person name="Kyrpides N."/>
            <person name="Ivanova N."/>
            <person name="Mikhailova N."/>
            <person name="Mouttaki H."/>
            <person name="Lin L."/>
            <person name="Zhou J."/>
            <person name="Hemme C.L."/>
            <person name="Woyke T."/>
        </authorList>
    </citation>
    <scope>NUCLEOTIDE SEQUENCE [LARGE SCALE GENOMIC DNA]</scope>
    <source>
        <strain evidence="9">WM1</strain>
    </source>
</reference>
<dbReference type="AlphaFoldDB" id="D9R2G4"/>
<sequence>MKSKTKEALQGYLYILPSFILLMVFSVIPIFMCLYFSFTKYNILQAPEFTGLKNYFRLAQDPFVRSSLKNTLVYTFVVVPVQTLLSMGIAAVIAACFRRRFLRYGGLLRSAMFIPVISSAILVGTLWSFLLSTDSGIINQILALIKIPAVNWLGTTQTALLSVCAVSVWKNVGYFMVIFYAGIMDISGSLYEAAEVDGATRIQQFLFITVPGLKPIIYLVVTLGTIWSFQVFDIVYAMTGGGPGRSTVTLVLTIYNAAFKEYSMGYASSAAFLLFLIVILLSAVQKRLFAEKENLA</sequence>
<keyword evidence="10" id="KW-1185">Reference proteome</keyword>
<feature type="transmembrane region" description="Helical" evidence="7">
    <location>
        <begin position="264"/>
        <end position="284"/>
    </location>
</feature>
<keyword evidence="4 7" id="KW-0812">Transmembrane</keyword>
<keyword evidence="3" id="KW-1003">Cell membrane</keyword>
<feature type="transmembrane region" description="Helical" evidence="7">
    <location>
        <begin position="12"/>
        <end position="38"/>
    </location>
</feature>
<dbReference type="PROSITE" id="PS50928">
    <property type="entry name" value="ABC_TM1"/>
    <property type="match status" value="1"/>
</dbReference>
<dbReference type="STRING" id="610130.Closa_4079"/>
<organism evidence="9 10">
    <name type="scientific">Lacrimispora saccharolytica (strain ATCC 35040 / DSM 2544 / NRCC 2533 / WM1)</name>
    <name type="common">Clostridium saccharolyticum</name>
    <dbReference type="NCBI Taxonomy" id="610130"/>
    <lineage>
        <taxon>Bacteria</taxon>
        <taxon>Bacillati</taxon>
        <taxon>Bacillota</taxon>
        <taxon>Clostridia</taxon>
        <taxon>Lachnospirales</taxon>
        <taxon>Lachnospiraceae</taxon>
        <taxon>Lacrimispora</taxon>
    </lineage>
</organism>
<dbReference type="InterPro" id="IPR000515">
    <property type="entry name" value="MetI-like"/>
</dbReference>
<feature type="transmembrane region" description="Helical" evidence="7">
    <location>
        <begin position="205"/>
        <end position="229"/>
    </location>
</feature>
<feature type="transmembrane region" description="Helical" evidence="7">
    <location>
        <begin position="72"/>
        <end position="95"/>
    </location>
</feature>